<organism evidence="1">
    <name type="scientific">marine sediment metagenome</name>
    <dbReference type="NCBI Taxonomy" id="412755"/>
    <lineage>
        <taxon>unclassified sequences</taxon>
        <taxon>metagenomes</taxon>
        <taxon>ecological metagenomes</taxon>
    </lineage>
</organism>
<gene>
    <name evidence="1" type="ORF">LCGC14_2782830</name>
</gene>
<accession>A0A0F9B1E9</accession>
<comment type="caution">
    <text evidence="1">The sequence shown here is derived from an EMBL/GenBank/DDBJ whole genome shotgun (WGS) entry which is preliminary data.</text>
</comment>
<dbReference type="AlphaFoldDB" id="A0A0F9B1E9"/>
<protein>
    <recommendedName>
        <fullName evidence="2">Bulb-type lectin domain-containing protein</fullName>
    </recommendedName>
</protein>
<dbReference type="InterPro" id="IPR010620">
    <property type="entry name" value="SBBP_repeat"/>
</dbReference>
<dbReference type="Gene3D" id="2.80.10.50">
    <property type="match status" value="1"/>
</dbReference>
<name>A0A0F9B1E9_9ZZZZ</name>
<dbReference type="PANTHER" id="PTHR35580:SF1">
    <property type="entry name" value="PHYTASE-LIKE DOMAIN-CONTAINING PROTEIN"/>
    <property type="match status" value="1"/>
</dbReference>
<dbReference type="InterPro" id="IPR011042">
    <property type="entry name" value="6-blade_b-propeller_TolB-like"/>
</dbReference>
<reference evidence="1" key="1">
    <citation type="journal article" date="2015" name="Nature">
        <title>Complex archaea that bridge the gap between prokaryotes and eukaryotes.</title>
        <authorList>
            <person name="Spang A."/>
            <person name="Saw J.H."/>
            <person name="Jorgensen S.L."/>
            <person name="Zaremba-Niedzwiedzka K."/>
            <person name="Martijn J."/>
            <person name="Lind A.E."/>
            <person name="van Eijk R."/>
            <person name="Schleper C."/>
            <person name="Guy L."/>
            <person name="Ettema T.J."/>
        </authorList>
    </citation>
    <scope>NUCLEOTIDE SEQUENCE</scope>
</reference>
<feature type="non-terminal residue" evidence="1">
    <location>
        <position position="318"/>
    </location>
</feature>
<dbReference type="SUPFAM" id="SSF101898">
    <property type="entry name" value="NHL repeat"/>
    <property type="match status" value="1"/>
</dbReference>
<evidence type="ECO:0008006" key="2">
    <source>
        <dbReference type="Google" id="ProtNLM"/>
    </source>
</evidence>
<dbReference type="InterPro" id="IPR052918">
    <property type="entry name" value="Motility_Chemotaxis_Reg"/>
</dbReference>
<proteinExistence type="predicted"/>
<dbReference type="EMBL" id="LAZR01051753">
    <property type="protein sequence ID" value="KKK84489.1"/>
    <property type="molecule type" value="Genomic_DNA"/>
</dbReference>
<evidence type="ECO:0000313" key="1">
    <source>
        <dbReference type="EMBL" id="KKK84489.1"/>
    </source>
</evidence>
<sequence length="318" mass="33711">MEMLKMRHIETRQNTETRATSNGKFSLAVLIACITLVAITSPAIAEEPYSVAWISQLGTSGSDYSYAVAVDSNGNAYISGKTDGSLDGNSAGLTDAFLAKYDSSGASVWIRQLGTSTHDVSESVAVDSAGNTYISGWTWGSLDGNNAGLTDAFLAKYDSSGTWQWTRQLGTASNDYSKSVAIDSNDNVYISGHTEGSLDGNSAGSADAFLAKYNSSGVWQWTRQLGTSEWDASRSVAVDSNGNAYISGYTEGSLDGNNVGLDDAFLAKYDSSGVWLWTRQLGTEWDDKSYSVAVDSADNAYISGLTNGSLDGNNVGFQ</sequence>
<dbReference type="Pfam" id="PF06739">
    <property type="entry name" value="SBBP"/>
    <property type="match status" value="5"/>
</dbReference>
<dbReference type="PANTHER" id="PTHR35580">
    <property type="entry name" value="CELL SURFACE GLYCOPROTEIN (S-LAYER PROTEIN)-LIKE PROTEIN"/>
    <property type="match status" value="1"/>
</dbReference>
<dbReference type="Gene3D" id="2.120.10.30">
    <property type="entry name" value="TolB, C-terminal domain"/>
    <property type="match status" value="1"/>
</dbReference>